<organism evidence="1 2">
    <name type="scientific">Glossina pallidipes</name>
    <name type="common">Tsetse fly</name>
    <dbReference type="NCBI Taxonomy" id="7398"/>
    <lineage>
        <taxon>Eukaryota</taxon>
        <taxon>Metazoa</taxon>
        <taxon>Ecdysozoa</taxon>
        <taxon>Arthropoda</taxon>
        <taxon>Hexapoda</taxon>
        <taxon>Insecta</taxon>
        <taxon>Pterygota</taxon>
        <taxon>Neoptera</taxon>
        <taxon>Endopterygota</taxon>
        <taxon>Diptera</taxon>
        <taxon>Brachycera</taxon>
        <taxon>Muscomorpha</taxon>
        <taxon>Hippoboscoidea</taxon>
        <taxon>Glossinidae</taxon>
        <taxon>Glossina</taxon>
    </lineage>
</organism>
<dbReference type="AlphaFoldDB" id="A0A1B0AIG6"/>
<keyword evidence="2" id="KW-1185">Reference proteome</keyword>
<protein>
    <submittedName>
        <fullName evidence="1">Uncharacterized protein</fullName>
    </submittedName>
</protein>
<dbReference type="EnsemblMetazoa" id="GPAI046805-RA">
    <property type="protein sequence ID" value="GPAI046805-PA"/>
    <property type="gene ID" value="GPAI046805"/>
</dbReference>
<accession>A0A1B0AIG6</accession>
<dbReference type="Proteomes" id="UP000092445">
    <property type="component" value="Unassembled WGS sequence"/>
</dbReference>
<reference evidence="1" key="2">
    <citation type="submission" date="2020-05" db="UniProtKB">
        <authorList>
            <consortium name="EnsemblMetazoa"/>
        </authorList>
    </citation>
    <scope>IDENTIFICATION</scope>
    <source>
        <strain evidence="1">IAEA</strain>
    </source>
</reference>
<dbReference type="VEuPathDB" id="VectorBase:GPAI046805"/>
<sequence length="387" mass="41339">MLDLTTAAAAAAAAELTADGETVDLSLFFKAAIAAAAAAAATTVFEVLDRTKAAGFNPDEDELPIAAAVEHLSPLGLATVAFFKVDILGLPEELCLGECVPNGDFGLFEATGECLGLGRVVREDPVTQEANKPPLEPFGDEEGDENLRATAPAAASLDPAGEFCREYIFSGGPIGESSRFFLRFFSFGNSPWTSKARLAEVVDEGRLEMQVLEVVDDFLSLLLTPLMFIEELPVLIGVMVMPVDELLTVVELPLLTVPAMLLCCWPVKDPPSPLFIHPPPPPPTPPPPPPGSFETPAILKFPGANTGTSKPDCDSLAKLTVGSICNLLADDASRFTVTLNPTCLLCNKSKDRDCKDFDSRLPSQFTSLHIVTQQRFSSIQLNPRGKL</sequence>
<proteinExistence type="predicted"/>
<evidence type="ECO:0000313" key="1">
    <source>
        <dbReference type="EnsemblMetazoa" id="GPAI046805-PA"/>
    </source>
</evidence>
<reference evidence="2" key="1">
    <citation type="submission" date="2014-03" db="EMBL/GenBank/DDBJ databases">
        <authorList>
            <person name="Aksoy S."/>
            <person name="Warren W."/>
            <person name="Wilson R.K."/>
        </authorList>
    </citation>
    <scope>NUCLEOTIDE SEQUENCE [LARGE SCALE GENOMIC DNA]</scope>
    <source>
        <strain evidence="2">IAEA</strain>
    </source>
</reference>
<evidence type="ECO:0000313" key="2">
    <source>
        <dbReference type="Proteomes" id="UP000092445"/>
    </source>
</evidence>
<name>A0A1B0AIG6_GLOPL</name>